<name>A0ABT1MRC3_9RHOB</name>
<evidence type="ECO:0000256" key="1">
    <source>
        <dbReference type="ARBA" id="ARBA00022448"/>
    </source>
</evidence>
<keyword evidence="3 5" id="KW-0067">ATP-binding</keyword>
<evidence type="ECO:0000259" key="4">
    <source>
        <dbReference type="PROSITE" id="PS50893"/>
    </source>
</evidence>
<keyword evidence="6" id="KW-1185">Reference proteome</keyword>
<organism evidence="5 6">
    <name type="scientific">Paracoccus albicereus</name>
    <dbReference type="NCBI Taxonomy" id="2922394"/>
    <lineage>
        <taxon>Bacteria</taxon>
        <taxon>Pseudomonadati</taxon>
        <taxon>Pseudomonadota</taxon>
        <taxon>Alphaproteobacteria</taxon>
        <taxon>Rhodobacterales</taxon>
        <taxon>Paracoccaceae</taxon>
        <taxon>Paracoccus</taxon>
    </lineage>
</organism>
<reference evidence="5 6" key="1">
    <citation type="submission" date="2022-03" db="EMBL/GenBank/DDBJ databases">
        <authorList>
            <person name="He Y."/>
        </authorList>
    </citation>
    <scope>NUCLEOTIDE SEQUENCE [LARGE SCALE GENOMIC DNA]</scope>
    <source>
        <strain evidence="5 6">TK19116</strain>
    </source>
</reference>
<evidence type="ECO:0000313" key="5">
    <source>
        <dbReference type="EMBL" id="MCQ0970853.1"/>
    </source>
</evidence>
<evidence type="ECO:0000313" key="6">
    <source>
        <dbReference type="Proteomes" id="UP001203945"/>
    </source>
</evidence>
<dbReference type="Pfam" id="PF00005">
    <property type="entry name" value="ABC_tran"/>
    <property type="match status" value="1"/>
</dbReference>
<dbReference type="PANTHER" id="PTHR42711">
    <property type="entry name" value="ABC TRANSPORTER ATP-BINDING PROTEIN"/>
    <property type="match status" value="1"/>
</dbReference>
<dbReference type="RefSeq" id="WP_255329859.1">
    <property type="nucleotide sequence ID" value="NZ_JAKZEU010000003.1"/>
</dbReference>
<dbReference type="InterPro" id="IPR003593">
    <property type="entry name" value="AAA+_ATPase"/>
</dbReference>
<dbReference type="PROSITE" id="PS50893">
    <property type="entry name" value="ABC_TRANSPORTER_2"/>
    <property type="match status" value="1"/>
</dbReference>
<gene>
    <name evidence="5" type="ORF">MLD63_10495</name>
</gene>
<dbReference type="InterPro" id="IPR017871">
    <property type="entry name" value="ABC_transporter-like_CS"/>
</dbReference>
<evidence type="ECO:0000256" key="2">
    <source>
        <dbReference type="ARBA" id="ARBA00022741"/>
    </source>
</evidence>
<feature type="domain" description="ABC transporter" evidence="4">
    <location>
        <begin position="5"/>
        <end position="234"/>
    </location>
</feature>
<accession>A0ABT1MRC3</accession>
<dbReference type="SMART" id="SM00382">
    <property type="entry name" value="AAA"/>
    <property type="match status" value="1"/>
</dbReference>
<dbReference type="InterPro" id="IPR027417">
    <property type="entry name" value="P-loop_NTPase"/>
</dbReference>
<keyword evidence="1" id="KW-0813">Transport</keyword>
<dbReference type="PROSITE" id="PS00211">
    <property type="entry name" value="ABC_TRANSPORTER_1"/>
    <property type="match status" value="1"/>
</dbReference>
<dbReference type="InterPro" id="IPR050763">
    <property type="entry name" value="ABC_transporter_ATP-binding"/>
</dbReference>
<proteinExistence type="predicted"/>
<dbReference type="InterPro" id="IPR003439">
    <property type="entry name" value="ABC_transporter-like_ATP-bd"/>
</dbReference>
<comment type="caution">
    <text evidence="5">The sequence shown here is derived from an EMBL/GenBank/DDBJ whole genome shotgun (WGS) entry which is preliminary data.</text>
</comment>
<dbReference type="GO" id="GO:0005524">
    <property type="term" value="F:ATP binding"/>
    <property type="evidence" value="ECO:0007669"/>
    <property type="project" value="UniProtKB-KW"/>
</dbReference>
<protein>
    <submittedName>
        <fullName evidence="5">ABC transporter ATP-binding protein</fullName>
    </submittedName>
</protein>
<evidence type="ECO:0000256" key="3">
    <source>
        <dbReference type="ARBA" id="ARBA00022840"/>
    </source>
</evidence>
<keyword evidence="2" id="KW-0547">Nucleotide-binding</keyword>
<dbReference type="PANTHER" id="PTHR42711:SF10">
    <property type="entry name" value="ABC TRANSPORTER ATP-BINDING PROTEIN"/>
    <property type="match status" value="1"/>
</dbReference>
<dbReference type="Proteomes" id="UP001203945">
    <property type="component" value="Unassembled WGS sequence"/>
</dbReference>
<dbReference type="Gene3D" id="3.40.50.300">
    <property type="entry name" value="P-loop containing nucleotide triphosphate hydrolases"/>
    <property type="match status" value="1"/>
</dbReference>
<dbReference type="SUPFAM" id="SSF52540">
    <property type="entry name" value="P-loop containing nucleoside triphosphate hydrolases"/>
    <property type="match status" value="1"/>
</dbReference>
<dbReference type="EMBL" id="JAKZEU010000003">
    <property type="protein sequence ID" value="MCQ0970853.1"/>
    <property type="molecule type" value="Genomic_DNA"/>
</dbReference>
<sequence>MTAIIDVDHLSKTYDSGTKALDDVSLTIEEGEIIALLGPNGAGKTTLISTICGLVVPTGGTVRVGGHDIRTDWRAARKMIGLVPQEIAIELFETVMNTVRFTRGLYGQRPDDAYLEQVLRSLTLWDKRDSLIKELSGGMKRRVLIAKALAHRPRVLFLDEPTAGVDVALRREMWQVVRRLRQEGVTIILTTHYLEEAEEMADRIGVINHGQLLLVKPKAELMGEFGKKRLTIELYEPLDAIPPEITADRALDLSEDGRSLGYDYDTRAERTGIARLLADLSGAGIKVRDVSTKQSTLEEVFLDLVDEDEHAQEASEPMEKTA</sequence>
<dbReference type="CDD" id="cd03230">
    <property type="entry name" value="ABC_DR_subfamily_A"/>
    <property type="match status" value="1"/>
</dbReference>